<evidence type="ECO:0000256" key="7">
    <source>
        <dbReference type="ARBA" id="ARBA00022679"/>
    </source>
</evidence>
<evidence type="ECO:0000259" key="11">
    <source>
        <dbReference type="PROSITE" id="PS51350"/>
    </source>
</evidence>
<dbReference type="InterPro" id="IPR012844">
    <property type="entry name" value="DhaM_N"/>
</dbReference>
<gene>
    <name evidence="12" type="primary">pptE</name>
    <name evidence="12" type="ORF">PFCIRM138_11835</name>
</gene>
<dbReference type="InterPro" id="IPR035895">
    <property type="entry name" value="HPr-like_sf"/>
</dbReference>
<evidence type="ECO:0000256" key="2">
    <source>
        <dbReference type="ARBA" id="ARBA00002788"/>
    </source>
</evidence>
<dbReference type="CDD" id="cd00367">
    <property type="entry name" value="PTS-HPr_like"/>
    <property type="match status" value="1"/>
</dbReference>
<dbReference type="InterPro" id="IPR000032">
    <property type="entry name" value="HPr-like"/>
</dbReference>
<keyword evidence="12" id="KW-0670">Pyruvate</keyword>
<dbReference type="InterPro" id="IPR001020">
    <property type="entry name" value="PTS_HPr_His_P_site"/>
</dbReference>
<comment type="similarity">
    <text evidence="4">Belongs to the PEP-utilizing enzyme family.</text>
</comment>
<sequence>MIALLVVSHSRPLAQAAVELAVQMVPPDQRPPIRIAAGLEDGSLGTDATAVSAALEELAGADGVLVFVDLGSALLSAQMALEFVDPDLAARVVISPAPMVEGLVAGVVTAAGGAPITRVDAEARSSLNAKIEQLADESPSRDTAPSADGLPSKDSTPAVAVGAGGPTQADGHRLVWDYTMTNVHGLHARPAAAVVSALSGLDARVVISNATSGAGPADARSVSSLAALQLHQGQVMHVEASGAAAPQARQALDELAARQFGDATNGNPSEAGNTPGRASEGERPQQDASPAPVATAVVEGPVHIIDPDPDVAGYRAGSAAIEQARFDQARHHVAGYLDDQASGPFAAIFNAQKALLNDASLRTGVSSAIDKGASSIEAVSATMAGLSASFDKLSDPYLRERGQDVRSLDRLLRSAIVGASLRWPREAPAGVWVLPELDALSAATADTARCRAIITLRGGDTGHGAIIARQRGIALLLGYPDAARFTEGQEIRVDTVARRARPVNES</sequence>
<evidence type="ECO:0000256" key="4">
    <source>
        <dbReference type="ARBA" id="ARBA00007837"/>
    </source>
</evidence>
<dbReference type="Gene3D" id="3.50.30.10">
    <property type="entry name" value="Phosphohistidine domain"/>
    <property type="match status" value="1"/>
</dbReference>
<comment type="function">
    <text evidence="2">Component of the dihydroxyacetone kinase complex, which is responsible for the phosphoenolpyruvate (PEP)-dependent phosphorylation of dihydroxyacetone. DhaM serves as the phosphoryl donor. Is phosphorylated by phosphoenolpyruvate in an EI- and HPr-dependent reaction, and a phosphorelay system on histidine residues finally leads to phosphoryl transfer to DhaL and dihydroxyacetone.</text>
</comment>
<reference evidence="12" key="1">
    <citation type="submission" date="2014-08" db="EMBL/GenBank/DDBJ databases">
        <authorList>
            <person name="Falentin Helene"/>
        </authorList>
    </citation>
    <scope>NUCLEOTIDE SEQUENCE</scope>
</reference>
<dbReference type="PROSITE" id="PS51096">
    <property type="entry name" value="PTS_EIIA_TYPE_4"/>
    <property type="match status" value="1"/>
</dbReference>
<feature type="region of interest" description="Disordered" evidence="9">
    <location>
        <begin position="134"/>
        <end position="166"/>
    </location>
</feature>
<dbReference type="Pfam" id="PF03610">
    <property type="entry name" value="EIIA-man"/>
    <property type="match status" value="1"/>
</dbReference>
<dbReference type="SUPFAM" id="SSF47831">
    <property type="entry name" value="Enzyme I of the PEP:sugar phosphotransferase system HPr-binding (sub)domain"/>
    <property type="match status" value="1"/>
</dbReference>
<evidence type="ECO:0000256" key="3">
    <source>
        <dbReference type="ARBA" id="ARBA00003681"/>
    </source>
</evidence>
<dbReference type="PANTHER" id="PTHR38594:SF1">
    <property type="entry name" value="PEP-DEPENDENT DIHYDROXYACETONE KINASE, PHOSPHORYL DONOR SUBUNIT DHAM"/>
    <property type="match status" value="1"/>
</dbReference>
<dbReference type="Gene3D" id="3.40.50.510">
    <property type="entry name" value="Phosphotransferase system, mannose-type IIA component"/>
    <property type="match status" value="1"/>
</dbReference>
<dbReference type="Gene3D" id="3.30.1340.10">
    <property type="entry name" value="HPr-like"/>
    <property type="match status" value="1"/>
</dbReference>
<dbReference type="AlphaFoldDB" id="A0A0B7NZZ4"/>
<keyword evidence="7 12" id="KW-0808">Transferase</keyword>
<dbReference type="GO" id="GO:0019563">
    <property type="term" value="P:glycerol catabolic process"/>
    <property type="evidence" value="ECO:0007669"/>
    <property type="project" value="InterPro"/>
</dbReference>
<dbReference type="InterPro" id="IPR036637">
    <property type="entry name" value="Phosphohistidine_dom_sf"/>
</dbReference>
<organism evidence="12">
    <name type="scientific">Propionibacterium freudenreichii subsp. freudenreichii</name>
    <dbReference type="NCBI Taxonomy" id="66712"/>
    <lineage>
        <taxon>Bacteria</taxon>
        <taxon>Bacillati</taxon>
        <taxon>Actinomycetota</taxon>
        <taxon>Actinomycetes</taxon>
        <taxon>Propionibacteriales</taxon>
        <taxon>Propionibacteriaceae</taxon>
        <taxon>Propionibacterium</taxon>
    </lineage>
</organism>
<dbReference type="InterPro" id="IPR004701">
    <property type="entry name" value="PTS_EIIA_man-typ"/>
</dbReference>
<dbReference type="NCBIfam" id="TIGR02364">
    <property type="entry name" value="dha_pts"/>
    <property type="match status" value="1"/>
</dbReference>
<dbReference type="InterPro" id="IPR008279">
    <property type="entry name" value="PEP-util_enz_mobile_dom"/>
</dbReference>
<feature type="compositionally biased region" description="Polar residues" evidence="9">
    <location>
        <begin position="262"/>
        <end position="272"/>
    </location>
</feature>
<dbReference type="Pfam" id="PF05524">
    <property type="entry name" value="PEP-utilisers_N"/>
    <property type="match status" value="1"/>
</dbReference>
<dbReference type="GO" id="GO:0016020">
    <property type="term" value="C:membrane"/>
    <property type="evidence" value="ECO:0007669"/>
    <property type="project" value="InterPro"/>
</dbReference>
<dbReference type="Pfam" id="PF00391">
    <property type="entry name" value="PEP-utilizers"/>
    <property type="match status" value="1"/>
</dbReference>
<feature type="domain" description="HPr" evidence="11">
    <location>
        <begin position="171"/>
        <end position="263"/>
    </location>
</feature>
<evidence type="ECO:0000256" key="1">
    <source>
        <dbReference type="ARBA" id="ARBA00001113"/>
    </source>
</evidence>
<dbReference type="EC" id="2.7.1.121" evidence="5"/>
<dbReference type="Pfam" id="PF00381">
    <property type="entry name" value="PTS-HPr"/>
    <property type="match status" value="1"/>
</dbReference>
<evidence type="ECO:0000256" key="6">
    <source>
        <dbReference type="ARBA" id="ARBA00020422"/>
    </source>
</evidence>
<evidence type="ECO:0000313" key="12">
    <source>
        <dbReference type="EMBL" id="CEP27089.1"/>
    </source>
</evidence>
<dbReference type="SUPFAM" id="SSF52009">
    <property type="entry name" value="Phosphohistidine domain"/>
    <property type="match status" value="1"/>
</dbReference>
<dbReference type="SUPFAM" id="SSF53062">
    <property type="entry name" value="PTS system fructose IIA component-like"/>
    <property type="match status" value="1"/>
</dbReference>
<comment type="function">
    <text evidence="3">General (non sugar-specific) component of the phosphoenolpyruvate-dependent sugar phosphotransferase system (sugar PTS). This major carbohydrate active-transport system catalyzes the phosphorylation of incoming sugar substrates concomitantly with their translocation across the cell membrane. The phosphoryl group from phosphoenolpyruvate (PEP) is transferred to the phosphoryl carrier protein HPr by enzyme I. Phospho-HPr then transfers it to the PTS EIIA domain.</text>
</comment>
<comment type="catalytic activity">
    <reaction evidence="1">
        <text>dihydroxyacetone + phosphoenolpyruvate = dihydroxyacetone phosphate + pyruvate</text>
        <dbReference type="Rhea" id="RHEA:18381"/>
        <dbReference type="ChEBI" id="CHEBI:15361"/>
        <dbReference type="ChEBI" id="CHEBI:16016"/>
        <dbReference type="ChEBI" id="CHEBI:57642"/>
        <dbReference type="ChEBI" id="CHEBI:58702"/>
        <dbReference type="EC" id="2.7.1.121"/>
    </reaction>
</comment>
<dbReference type="GO" id="GO:0009401">
    <property type="term" value="P:phosphoenolpyruvate-dependent sugar phosphotransferase system"/>
    <property type="evidence" value="ECO:0007669"/>
    <property type="project" value="InterPro"/>
</dbReference>
<dbReference type="EMBL" id="LM676427">
    <property type="protein sequence ID" value="CEP27089.1"/>
    <property type="molecule type" value="Genomic_DNA"/>
</dbReference>
<evidence type="ECO:0000256" key="5">
    <source>
        <dbReference type="ARBA" id="ARBA00012095"/>
    </source>
</evidence>
<dbReference type="PROSITE" id="PS00369">
    <property type="entry name" value="PTS_HPR_HIS"/>
    <property type="match status" value="1"/>
</dbReference>
<name>A0A0B7NZZ4_PROFF</name>
<feature type="domain" description="PTS EIIA type-4" evidence="10">
    <location>
        <begin position="1"/>
        <end position="150"/>
    </location>
</feature>
<evidence type="ECO:0000256" key="9">
    <source>
        <dbReference type="SAM" id="MobiDB-lite"/>
    </source>
</evidence>
<dbReference type="SUPFAM" id="SSF55594">
    <property type="entry name" value="HPr-like"/>
    <property type="match status" value="1"/>
</dbReference>
<protein>
    <recommendedName>
        <fullName evidence="6">Phosphocarrier protein HPr</fullName>
        <ecNumber evidence="5">2.7.1.121</ecNumber>
    </recommendedName>
</protein>
<evidence type="ECO:0000259" key="10">
    <source>
        <dbReference type="PROSITE" id="PS51096"/>
    </source>
</evidence>
<dbReference type="InterPro" id="IPR036618">
    <property type="entry name" value="PtsI_HPr-bd_sf"/>
</dbReference>
<proteinExistence type="inferred from homology"/>
<comment type="subunit">
    <text evidence="8">Homodimer. The dihydroxyacetone kinase complex is composed of a homodimer of DhaM, a homodimer of DhaK and the subunit DhaL.</text>
</comment>
<dbReference type="InterPro" id="IPR008731">
    <property type="entry name" value="PTS_EIN"/>
</dbReference>
<accession>A0A0B7NZZ4</accession>
<dbReference type="InterPro" id="IPR039643">
    <property type="entry name" value="DhaM"/>
</dbReference>
<dbReference type="PROSITE" id="PS51350">
    <property type="entry name" value="PTS_HPR_DOM"/>
    <property type="match status" value="1"/>
</dbReference>
<dbReference type="Gene3D" id="1.10.274.10">
    <property type="entry name" value="PtsI, HPr-binding domain"/>
    <property type="match status" value="1"/>
</dbReference>
<dbReference type="PANTHER" id="PTHR38594">
    <property type="entry name" value="PEP-DEPENDENT DIHYDROXYACETONE KINASE, PHOSPHORYL DONOR SUBUNIT DHAM"/>
    <property type="match status" value="1"/>
</dbReference>
<dbReference type="InterPro" id="IPR036662">
    <property type="entry name" value="PTS_EIIA_man-typ_sf"/>
</dbReference>
<dbReference type="GO" id="GO:0047324">
    <property type="term" value="F:phosphoenolpyruvate-glycerone phosphotransferase activity"/>
    <property type="evidence" value="ECO:0007669"/>
    <property type="project" value="UniProtKB-EC"/>
</dbReference>
<evidence type="ECO:0000256" key="8">
    <source>
        <dbReference type="ARBA" id="ARBA00046577"/>
    </source>
</evidence>
<feature type="region of interest" description="Disordered" evidence="9">
    <location>
        <begin position="261"/>
        <end position="293"/>
    </location>
</feature>